<evidence type="ECO:0000313" key="15">
    <source>
        <dbReference type="EMBL" id="EMR03534.1"/>
    </source>
</evidence>
<evidence type="ECO:0000256" key="4">
    <source>
        <dbReference type="ARBA" id="ARBA00022692"/>
    </source>
</evidence>
<evidence type="ECO:0000256" key="2">
    <source>
        <dbReference type="ARBA" id="ARBA00022448"/>
    </source>
</evidence>
<dbReference type="STRING" id="1279009.ADICEAN_01301"/>
<dbReference type="SUPFAM" id="SSF56935">
    <property type="entry name" value="Porins"/>
    <property type="match status" value="1"/>
</dbReference>
<comment type="similarity">
    <text evidence="10 11">Belongs to the TonB-dependent receptor family.</text>
</comment>
<keyword evidence="9 10" id="KW-0998">Cell outer membrane</keyword>
<keyword evidence="6 11" id="KW-0798">TonB box</keyword>
<keyword evidence="16" id="KW-1185">Reference proteome</keyword>
<evidence type="ECO:0000256" key="5">
    <source>
        <dbReference type="ARBA" id="ARBA00022729"/>
    </source>
</evidence>
<keyword evidence="4 10" id="KW-0812">Transmembrane</keyword>
<dbReference type="Pfam" id="PF07715">
    <property type="entry name" value="Plug"/>
    <property type="match status" value="1"/>
</dbReference>
<evidence type="ECO:0000256" key="1">
    <source>
        <dbReference type="ARBA" id="ARBA00004571"/>
    </source>
</evidence>
<name>M7NYS5_9BACT</name>
<feature type="domain" description="TonB-dependent receptor plug" evidence="14">
    <location>
        <begin position="52"/>
        <end position="170"/>
    </location>
</feature>
<feature type="signal peptide" evidence="12">
    <location>
        <begin position="1"/>
        <end position="22"/>
    </location>
</feature>
<feature type="domain" description="TonB-dependent receptor-like beta-barrel" evidence="13">
    <location>
        <begin position="267"/>
        <end position="678"/>
    </location>
</feature>
<evidence type="ECO:0000256" key="7">
    <source>
        <dbReference type="ARBA" id="ARBA00023136"/>
    </source>
</evidence>
<dbReference type="GO" id="GO:0044718">
    <property type="term" value="P:siderophore transmembrane transport"/>
    <property type="evidence" value="ECO:0007669"/>
    <property type="project" value="TreeGrafter"/>
</dbReference>
<evidence type="ECO:0000259" key="14">
    <source>
        <dbReference type="Pfam" id="PF07715"/>
    </source>
</evidence>
<evidence type="ECO:0000256" key="6">
    <source>
        <dbReference type="ARBA" id="ARBA00023077"/>
    </source>
</evidence>
<accession>M7NYS5</accession>
<comment type="caution">
    <text evidence="15">The sequence shown here is derived from an EMBL/GenBank/DDBJ whole genome shotgun (WGS) entry which is preliminary data.</text>
</comment>
<dbReference type="Pfam" id="PF00593">
    <property type="entry name" value="TonB_dep_Rec_b-barrel"/>
    <property type="match status" value="1"/>
</dbReference>
<evidence type="ECO:0000256" key="9">
    <source>
        <dbReference type="ARBA" id="ARBA00023237"/>
    </source>
</evidence>
<proteinExistence type="inferred from homology"/>
<evidence type="ECO:0000256" key="8">
    <source>
        <dbReference type="ARBA" id="ARBA00023170"/>
    </source>
</evidence>
<evidence type="ECO:0000256" key="10">
    <source>
        <dbReference type="PROSITE-ProRule" id="PRU01360"/>
    </source>
</evidence>
<dbReference type="PANTHER" id="PTHR30069">
    <property type="entry name" value="TONB-DEPENDENT OUTER MEMBRANE RECEPTOR"/>
    <property type="match status" value="1"/>
</dbReference>
<dbReference type="PROSITE" id="PS52016">
    <property type="entry name" value="TONB_DEPENDENT_REC_3"/>
    <property type="match status" value="1"/>
</dbReference>
<dbReference type="InterPro" id="IPR039426">
    <property type="entry name" value="TonB-dep_rcpt-like"/>
</dbReference>
<dbReference type="PANTHER" id="PTHR30069:SF29">
    <property type="entry name" value="HEMOGLOBIN AND HEMOGLOBIN-HAPTOGLOBIN-BINDING PROTEIN 1-RELATED"/>
    <property type="match status" value="1"/>
</dbReference>
<evidence type="ECO:0000256" key="11">
    <source>
        <dbReference type="RuleBase" id="RU003357"/>
    </source>
</evidence>
<dbReference type="GO" id="GO:0015344">
    <property type="term" value="F:siderophore uptake transmembrane transporter activity"/>
    <property type="evidence" value="ECO:0007669"/>
    <property type="project" value="TreeGrafter"/>
</dbReference>
<keyword evidence="5 12" id="KW-0732">Signal</keyword>
<dbReference type="InterPro" id="IPR000531">
    <property type="entry name" value="Beta-barrel_TonB"/>
</dbReference>
<protein>
    <submittedName>
        <fullName evidence="15">Colicin I receptor</fullName>
    </submittedName>
</protein>
<dbReference type="InterPro" id="IPR012910">
    <property type="entry name" value="Plug_dom"/>
</dbReference>
<keyword evidence="3 10" id="KW-1134">Transmembrane beta strand</keyword>
<dbReference type="eggNOG" id="COG4771">
    <property type="taxonomic scope" value="Bacteria"/>
</dbReference>
<keyword evidence="8 15" id="KW-0675">Receptor</keyword>
<reference evidence="15 16" key="1">
    <citation type="journal article" date="2013" name="Genome Announc.">
        <title>Draft Genome Sequence of Cesiribacter andamanensis Strain AMV16T, Isolated from a Soil Sample from a Mud Volcano in the Andaman Islands, India.</title>
        <authorList>
            <person name="Shivaji S."/>
            <person name="Ara S."/>
            <person name="Begum Z."/>
            <person name="Srinivas T.N."/>
            <person name="Singh A."/>
            <person name="Kumar Pinnaka A."/>
        </authorList>
    </citation>
    <scope>NUCLEOTIDE SEQUENCE [LARGE SCALE GENOMIC DNA]</scope>
    <source>
        <strain evidence="15 16">AMV16</strain>
    </source>
</reference>
<feature type="chain" id="PRO_5004082645" evidence="12">
    <location>
        <begin position="23"/>
        <end position="704"/>
    </location>
</feature>
<dbReference type="EMBL" id="AODQ01000023">
    <property type="protein sequence ID" value="EMR03534.1"/>
    <property type="molecule type" value="Genomic_DNA"/>
</dbReference>
<dbReference type="OrthoDB" id="9764669at2"/>
<keyword evidence="7 10" id="KW-0472">Membrane</keyword>
<sequence>MRKLVKTSVVAALLLGSMPVWGQGTEKDLYDLSLEELMNLSVVSASKQEERLRDAPVAIYAVSREEIIKAGALSIPEALRLVPGVIVRETTNGNYDVHLRGFDNTARYTTTPDKANSLTLVMINNRPVFNYNIGGTFWESLPIDLSDVERIEVVLGPSAPLFGPNAVTGVINIITRSYQQQELLVSGQLVSTFPGTSAIGSLAIGKSVTERLSLGLSGNFQQRQRLDDEQYIFGQGEVPPFYVSSQEFRKAEVEKKGLDPEASLRRQGVNGYATYVLSDKVELDFSGGWQSSQAQKVLFTSVTPLTYSESSSLYGNLSGKVHGLSMRLSYLQGEDELHKLSEYYTTAYTYNLLEATAEYDLRLSSKLRLRPALNYQTTTYSDLDKISDATPLGGLMNAEQSLTLAAASLRADYTLLPGLRLIGSARMDKFDVRDDLYTSYQVAATYALGDHWTFRAVHGISYSGMFYNYAFIDATIPVSQNAYYRLTGNQEVDLTHNTLSEVGARVQLRENLQADLTLFTQKLEDVIGLKNTGMQTTPMGVLLLHEYQAMPYTVHQNGATLALKWMPGKQWQLQPFVSVQRSELRNFDYHNNPNYTGKTVKHESTPAIYGGWTVNYAPAARFNLNTSAYFMSRQHIHHQQDLTYANSEGELEGRLLINARASYRLIDKLSLQIGAKNLLDQQEREHYATDRMGRQIFGGISYNL</sequence>
<gene>
    <name evidence="15" type="primary">cirA_3</name>
    <name evidence="15" type="ORF">ADICEAN_01301</name>
</gene>
<keyword evidence="2 10" id="KW-0813">Transport</keyword>
<evidence type="ECO:0000259" key="13">
    <source>
        <dbReference type="Pfam" id="PF00593"/>
    </source>
</evidence>
<dbReference type="Gene3D" id="2.40.170.20">
    <property type="entry name" value="TonB-dependent receptor, beta-barrel domain"/>
    <property type="match status" value="1"/>
</dbReference>
<comment type="subcellular location">
    <subcellularLocation>
        <location evidence="1 10">Cell outer membrane</location>
        <topology evidence="1 10">Multi-pass membrane protein</topology>
    </subcellularLocation>
</comment>
<dbReference type="RefSeq" id="WP_009194701.1">
    <property type="nucleotide sequence ID" value="NZ_AODQ01000023.1"/>
</dbReference>
<evidence type="ECO:0000256" key="12">
    <source>
        <dbReference type="SAM" id="SignalP"/>
    </source>
</evidence>
<dbReference type="GO" id="GO:0009279">
    <property type="term" value="C:cell outer membrane"/>
    <property type="evidence" value="ECO:0007669"/>
    <property type="project" value="UniProtKB-SubCell"/>
</dbReference>
<dbReference type="Proteomes" id="UP000011910">
    <property type="component" value="Unassembled WGS sequence"/>
</dbReference>
<dbReference type="InterPro" id="IPR036942">
    <property type="entry name" value="Beta-barrel_TonB_sf"/>
</dbReference>
<dbReference type="InterPro" id="IPR037066">
    <property type="entry name" value="Plug_dom_sf"/>
</dbReference>
<evidence type="ECO:0000313" key="16">
    <source>
        <dbReference type="Proteomes" id="UP000011910"/>
    </source>
</evidence>
<evidence type="ECO:0000256" key="3">
    <source>
        <dbReference type="ARBA" id="ARBA00022452"/>
    </source>
</evidence>
<dbReference type="AlphaFoldDB" id="M7NYS5"/>
<dbReference type="Gene3D" id="2.170.130.10">
    <property type="entry name" value="TonB-dependent receptor, plug domain"/>
    <property type="match status" value="1"/>
</dbReference>
<organism evidence="15 16">
    <name type="scientific">Cesiribacter andamanensis AMV16</name>
    <dbReference type="NCBI Taxonomy" id="1279009"/>
    <lineage>
        <taxon>Bacteria</taxon>
        <taxon>Pseudomonadati</taxon>
        <taxon>Bacteroidota</taxon>
        <taxon>Cytophagia</taxon>
        <taxon>Cytophagales</taxon>
        <taxon>Cesiribacteraceae</taxon>
        <taxon>Cesiribacter</taxon>
    </lineage>
</organism>